<dbReference type="PANTHER" id="PTHR28008:SF1">
    <property type="entry name" value="DOMAIN PROTEIN, PUTATIVE (AFU_ORTHOLOGUE AFUA_3G10980)-RELATED"/>
    <property type="match status" value="1"/>
</dbReference>
<keyword evidence="4" id="KW-1185">Reference proteome</keyword>
<name>A0A7G9L9Q3_9FLAO</name>
<feature type="transmembrane region" description="Helical" evidence="1">
    <location>
        <begin position="101"/>
        <end position="119"/>
    </location>
</feature>
<proteinExistence type="predicted"/>
<dbReference type="PANTHER" id="PTHR28008">
    <property type="entry name" value="DOMAIN PROTEIN, PUTATIVE (AFU_ORTHOLOGUE AFUA_3G10980)-RELATED"/>
    <property type="match status" value="1"/>
</dbReference>
<dbReference type="EMBL" id="CP060695">
    <property type="protein sequence ID" value="QNM85352.1"/>
    <property type="molecule type" value="Genomic_DNA"/>
</dbReference>
<feature type="domain" description="VanZ-like" evidence="2">
    <location>
        <begin position="45"/>
        <end position="116"/>
    </location>
</feature>
<feature type="transmembrane region" description="Helical" evidence="1">
    <location>
        <begin position="70"/>
        <end position="89"/>
    </location>
</feature>
<reference evidence="3 4" key="1">
    <citation type="submission" date="2020-08" db="EMBL/GenBank/DDBJ databases">
        <title>Polaribacter sp. L12M9 isolated from gut of the Korean scallop.</title>
        <authorList>
            <person name="Jeong Y.S."/>
        </authorList>
    </citation>
    <scope>NUCLEOTIDE SEQUENCE [LARGE SCALE GENOMIC DNA]</scope>
    <source>
        <strain evidence="3 4">L12M9</strain>
    </source>
</reference>
<sequence>MQKRIKALLKDNIFLIAIFITILIGYLSLMKMPKYAPNVSGIDKWEHSFAYFTLTICWLFTFYKKPTKKYIVIISCILYGIVIEVLQSTVTSYRTGDYLDILANTLGVLLGLLVFNQILKKNRVK</sequence>
<dbReference type="Proteomes" id="UP000515808">
    <property type="component" value="Chromosome"/>
</dbReference>
<evidence type="ECO:0000313" key="3">
    <source>
        <dbReference type="EMBL" id="QNM85352.1"/>
    </source>
</evidence>
<dbReference type="AlphaFoldDB" id="A0A7G9L9Q3"/>
<keyword evidence="1" id="KW-1133">Transmembrane helix</keyword>
<dbReference type="InterPro" id="IPR006976">
    <property type="entry name" value="VanZ-like"/>
</dbReference>
<dbReference type="Pfam" id="PF04892">
    <property type="entry name" value="VanZ"/>
    <property type="match status" value="1"/>
</dbReference>
<keyword evidence="1" id="KW-0812">Transmembrane</keyword>
<keyword evidence="1" id="KW-0472">Membrane</keyword>
<evidence type="ECO:0000256" key="1">
    <source>
        <dbReference type="SAM" id="Phobius"/>
    </source>
</evidence>
<dbReference type="KEGG" id="ppec:H9W90_14355"/>
<dbReference type="RefSeq" id="WP_187482263.1">
    <property type="nucleotide sequence ID" value="NZ_CP060695.1"/>
</dbReference>
<feature type="transmembrane region" description="Helical" evidence="1">
    <location>
        <begin position="12"/>
        <end position="28"/>
    </location>
</feature>
<organism evidence="3 4">
    <name type="scientific">Polaribacter pectinis</name>
    <dbReference type="NCBI Taxonomy" id="2738844"/>
    <lineage>
        <taxon>Bacteria</taxon>
        <taxon>Pseudomonadati</taxon>
        <taxon>Bacteroidota</taxon>
        <taxon>Flavobacteriia</taxon>
        <taxon>Flavobacteriales</taxon>
        <taxon>Flavobacteriaceae</taxon>
    </lineage>
</organism>
<protein>
    <submittedName>
        <fullName evidence="3">VanZ family protein</fullName>
    </submittedName>
</protein>
<evidence type="ECO:0000313" key="4">
    <source>
        <dbReference type="Proteomes" id="UP000515808"/>
    </source>
</evidence>
<feature type="transmembrane region" description="Helical" evidence="1">
    <location>
        <begin position="48"/>
        <end position="63"/>
    </location>
</feature>
<evidence type="ECO:0000259" key="2">
    <source>
        <dbReference type="Pfam" id="PF04892"/>
    </source>
</evidence>
<dbReference type="NCBIfam" id="NF037970">
    <property type="entry name" value="vanZ_1"/>
    <property type="match status" value="1"/>
</dbReference>
<gene>
    <name evidence="3" type="primary">vanZ</name>
    <name evidence="3" type="ORF">H9W90_14355</name>
</gene>
<accession>A0A7G9L9Q3</accession>